<dbReference type="AlphaFoldDB" id="A0AAD7U182"/>
<feature type="compositionally biased region" description="Basic residues" evidence="1">
    <location>
        <begin position="286"/>
        <end position="298"/>
    </location>
</feature>
<dbReference type="InterPro" id="IPR019188">
    <property type="entry name" value="SNAPC1"/>
</dbReference>
<name>A0AAD7U182_9APHY</name>
<keyword evidence="3" id="KW-1185">Reference proteome</keyword>
<sequence>MSEPRRQHWQRWWKQRRGGTERQTLPLFSLRTSRAFDAFALLLSIWLCGTGAFPAIAKLCLRPTSLSQDRGYAMSIAPEPSTSRGEITLQPSYFSSSLYVDSLREDISTLVVSFTEQYNESVRPFELFKKLWTDQGWCWLHLRIYDGRARQAFLNITERLFVERLASSEPAITRVVALFALYTFHDTQPSSSTLPIHKISHIAIPMNTYRDMLLLPSTLKEPSHQPLAPYVAHILTTMLDAQVFHVLPESSLNAQNPSVLPREVFSMDAQIAFATDVTGEQGSSAPKKKGRPSKRDKIRKAKEALASLERYVDKNYVNIPEGPPAFDVAAGAGATRAGHALFGQAPVGPLENYLAHKNELLAAVYSDAPDGPQTDALRRSNEAVLARLKQIDEMAAQKGLEVGGEGGEKTGLARVEKAVEELRQASGIGASGGILRLLDGAGMDVAAP</sequence>
<dbReference type="Proteomes" id="UP001215151">
    <property type="component" value="Unassembled WGS sequence"/>
</dbReference>
<comment type="caution">
    <text evidence="2">The sequence shown here is derived from an EMBL/GenBank/DDBJ whole genome shotgun (WGS) entry which is preliminary data.</text>
</comment>
<evidence type="ECO:0000313" key="2">
    <source>
        <dbReference type="EMBL" id="KAJ8495630.1"/>
    </source>
</evidence>
<feature type="region of interest" description="Disordered" evidence="1">
    <location>
        <begin position="276"/>
        <end position="298"/>
    </location>
</feature>
<dbReference type="EMBL" id="JAPEVG010000022">
    <property type="protein sequence ID" value="KAJ8495630.1"/>
    <property type="molecule type" value="Genomic_DNA"/>
</dbReference>
<evidence type="ECO:0000256" key="1">
    <source>
        <dbReference type="SAM" id="MobiDB-lite"/>
    </source>
</evidence>
<accession>A0AAD7U182</accession>
<evidence type="ECO:0000313" key="3">
    <source>
        <dbReference type="Proteomes" id="UP001215151"/>
    </source>
</evidence>
<dbReference type="Pfam" id="PF09808">
    <property type="entry name" value="SNAPC1"/>
    <property type="match status" value="1"/>
</dbReference>
<protein>
    <submittedName>
        <fullName evidence="2">Uncharacterized protein</fullName>
    </submittedName>
</protein>
<organism evidence="2 3">
    <name type="scientific">Trametes cubensis</name>
    <dbReference type="NCBI Taxonomy" id="1111947"/>
    <lineage>
        <taxon>Eukaryota</taxon>
        <taxon>Fungi</taxon>
        <taxon>Dikarya</taxon>
        <taxon>Basidiomycota</taxon>
        <taxon>Agaricomycotina</taxon>
        <taxon>Agaricomycetes</taxon>
        <taxon>Polyporales</taxon>
        <taxon>Polyporaceae</taxon>
        <taxon>Trametes</taxon>
    </lineage>
</organism>
<gene>
    <name evidence="2" type="ORF">ONZ51_g1580</name>
</gene>
<proteinExistence type="predicted"/>
<reference evidence="2" key="1">
    <citation type="submission" date="2022-11" db="EMBL/GenBank/DDBJ databases">
        <title>Genome Sequence of Cubamyces cubensis.</title>
        <authorList>
            <person name="Buettner E."/>
        </authorList>
    </citation>
    <scope>NUCLEOTIDE SEQUENCE</scope>
    <source>
        <strain evidence="2">MPL-01</strain>
    </source>
</reference>